<dbReference type="SUPFAM" id="SSF111304">
    <property type="entry name" value="Recombination protein RecR"/>
    <property type="match status" value="1"/>
</dbReference>
<dbReference type="Proteomes" id="UP000019450">
    <property type="component" value="Chromosome"/>
</dbReference>
<dbReference type="InterPro" id="IPR000093">
    <property type="entry name" value="DNA_Rcmb_RecR"/>
</dbReference>
<dbReference type="GO" id="GO:0003677">
    <property type="term" value="F:DNA binding"/>
    <property type="evidence" value="ECO:0007669"/>
    <property type="project" value="InterPro"/>
</dbReference>
<dbReference type="STRING" id="1427984.X271_00611"/>
<protein>
    <submittedName>
        <fullName evidence="1">Recombination protein RecR</fullName>
    </submittedName>
</protein>
<dbReference type="PANTHER" id="PTHR30446">
    <property type="entry name" value="RECOMBINATION PROTEIN RECR"/>
    <property type="match status" value="1"/>
</dbReference>
<accession>W8GKB6</accession>
<dbReference type="eggNOG" id="COG0353">
    <property type="taxonomic scope" value="Bacteria"/>
</dbReference>
<evidence type="ECO:0000313" key="2">
    <source>
        <dbReference type="Proteomes" id="UP000019450"/>
    </source>
</evidence>
<dbReference type="InterPro" id="IPR023627">
    <property type="entry name" value="Rcmb_RecR"/>
</dbReference>
<dbReference type="Gene3D" id="1.10.8.420">
    <property type="entry name" value="RecR Domain 1"/>
    <property type="match status" value="1"/>
</dbReference>
<dbReference type="PANTHER" id="PTHR30446:SF0">
    <property type="entry name" value="RECOMBINATION PROTEIN RECR"/>
    <property type="match status" value="1"/>
</dbReference>
<proteinExistence type="predicted"/>
<dbReference type="GO" id="GO:0006281">
    <property type="term" value="P:DNA repair"/>
    <property type="evidence" value="ECO:0007669"/>
    <property type="project" value="InterPro"/>
</dbReference>
<gene>
    <name evidence="1" type="ORF">X271_00611</name>
</gene>
<reference evidence="1 2" key="1">
    <citation type="journal article" date="2014" name="Genome Biol. Evol.">
        <title>Phylogenomics of "Candidatus Hepatoplasma crinochetorum," a Lineage of Mollicutes Associated with Noninsect Arthropods.</title>
        <authorList>
            <person name="Leclercq S."/>
            <person name="Dittmer J."/>
            <person name="Bouchon D."/>
            <person name="Cordaux R."/>
        </authorList>
    </citation>
    <scope>NUCLEOTIDE SEQUENCE [LARGE SCALE GENOMIC DNA]</scope>
    <source>
        <strain evidence="1 2">Av</strain>
    </source>
</reference>
<dbReference type="GO" id="GO:0006310">
    <property type="term" value="P:DNA recombination"/>
    <property type="evidence" value="ECO:0007669"/>
    <property type="project" value="InterPro"/>
</dbReference>
<dbReference type="HOGENOM" id="CLU_1375990_0_0_14"/>
<dbReference type="EMBL" id="CP006932">
    <property type="protein sequence ID" value="AHK22697.1"/>
    <property type="molecule type" value="Genomic_DNA"/>
</dbReference>
<dbReference type="AlphaFoldDB" id="W8GKB6"/>
<dbReference type="KEGG" id="hcr:X271_00611"/>
<dbReference type="RefSeq" id="WP_025208983.1">
    <property type="nucleotide sequence ID" value="NZ_CP006932.1"/>
</dbReference>
<keyword evidence="2" id="KW-1185">Reference proteome</keyword>
<name>W8GKB6_9MOLU</name>
<evidence type="ECO:0000313" key="1">
    <source>
        <dbReference type="EMBL" id="AHK22697.1"/>
    </source>
</evidence>
<sequence length="198" mass="23558">MKNLDILINELTLWSSIGPKQGQRLAIEFIKNKKETLNKLNKLSNLINEIKLCNICNLFYEGEECSNCKLEEQVLYIIENFNDYFKIYNYLQNQDLKFFNLNFNKKSDYLNNIFLNNIILRLTKLLQDNENVTKISFFTPPSLESELIIKVFKKELKKIFNDRKFLFTKIKIGVPKDLSISYLNIDTIQYIFNNQEEI</sequence>
<dbReference type="GO" id="GO:0046872">
    <property type="term" value="F:metal ion binding"/>
    <property type="evidence" value="ECO:0007669"/>
    <property type="project" value="InterPro"/>
</dbReference>
<organism evidence="1 2">
    <name type="scientific">Candidatus Hepatoplasma crinochetorum Av</name>
    <dbReference type="NCBI Taxonomy" id="1427984"/>
    <lineage>
        <taxon>Bacteria</taxon>
        <taxon>Bacillati</taxon>
        <taxon>Mycoplasmatota</taxon>
        <taxon>Mollicutes</taxon>
        <taxon>Candidatus Hepatoplasmataceae</taxon>
        <taxon>Candidatus Hepatoplasma</taxon>
    </lineage>
</organism>